<dbReference type="PANTHER" id="PTHR11060:SF0">
    <property type="entry name" value="PROTEIN MEMO1"/>
    <property type="match status" value="1"/>
</dbReference>
<accession>A0A8J7CE78</accession>
<dbReference type="Proteomes" id="UP000631034">
    <property type="component" value="Unassembled WGS sequence"/>
</dbReference>
<evidence type="ECO:0000256" key="2">
    <source>
        <dbReference type="HAMAP-Rule" id="MF_00055"/>
    </source>
</evidence>
<comment type="similarity">
    <text evidence="1 2">Belongs to the MEMO1 family.</text>
</comment>
<organism evidence="3 4">
    <name type="scientific">Phaeovibrio sulfidiphilus</name>
    <dbReference type="NCBI Taxonomy" id="1220600"/>
    <lineage>
        <taxon>Bacteria</taxon>
        <taxon>Pseudomonadati</taxon>
        <taxon>Pseudomonadota</taxon>
        <taxon>Alphaproteobacteria</taxon>
        <taxon>Rhodospirillales</taxon>
        <taxon>Rhodospirillaceae</taxon>
        <taxon>Phaeovibrio</taxon>
    </lineage>
</organism>
<dbReference type="CDD" id="cd07361">
    <property type="entry name" value="MEMO_like"/>
    <property type="match status" value="1"/>
</dbReference>
<dbReference type="HAMAP" id="MF_00055">
    <property type="entry name" value="MEMO1"/>
    <property type="match status" value="1"/>
</dbReference>
<gene>
    <name evidence="3" type="primary">amrB</name>
    <name evidence="3" type="ORF">IHV25_08110</name>
</gene>
<proteinExistence type="inferred from homology"/>
<dbReference type="Gene3D" id="3.40.830.10">
    <property type="entry name" value="LigB-like"/>
    <property type="match status" value="1"/>
</dbReference>
<evidence type="ECO:0000313" key="3">
    <source>
        <dbReference type="EMBL" id="MBE1237609.1"/>
    </source>
</evidence>
<dbReference type="PANTHER" id="PTHR11060">
    <property type="entry name" value="PROTEIN MEMO1"/>
    <property type="match status" value="1"/>
</dbReference>
<dbReference type="AlphaFoldDB" id="A0A8J7CE78"/>
<dbReference type="Pfam" id="PF01875">
    <property type="entry name" value="Memo"/>
    <property type="match status" value="1"/>
</dbReference>
<sequence>MPDVRPAAVAGLFYPRDAPSLARDVDRFLAAAPPDDAPEPRQPKALVVPHAGYPYSGPVAASAYARLRPFAGRIRRVVLLGPAHRVPVRGLALSGARFWATPLGAVEQDMDLVDTLCDLPHAARFDGAHENEHSLEVQLPFLLRVLGPFQLVAGLVGALTPGEAARALDAGWNGTETLIVISTDLSHFLDYAHAVAQDGMTARAIEALSPSGIGADAACGHAPLGGLLAAARHRHMEIERLDLRNSGDTAGSRDRVVGYGAWALHEPEGEA</sequence>
<name>A0A8J7CE78_9PROT</name>
<dbReference type="NCBIfam" id="TIGR04336">
    <property type="entry name" value="AmmeMemoSam_B"/>
    <property type="match status" value="1"/>
</dbReference>
<evidence type="ECO:0000256" key="1">
    <source>
        <dbReference type="ARBA" id="ARBA00006315"/>
    </source>
</evidence>
<keyword evidence="4" id="KW-1185">Reference proteome</keyword>
<protein>
    <recommendedName>
        <fullName evidence="2">MEMO1 family protein IHV25_08110</fullName>
    </recommendedName>
</protein>
<comment type="caution">
    <text evidence="3">The sequence shown here is derived from an EMBL/GenBank/DDBJ whole genome shotgun (WGS) entry which is preliminary data.</text>
</comment>
<evidence type="ECO:0000313" key="4">
    <source>
        <dbReference type="Proteomes" id="UP000631034"/>
    </source>
</evidence>
<dbReference type="RefSeq" id="WP_192534624.1">
    <property type="nucleotide sequence ID" value="NZ_JACZHT010000006.1"/>
</dbReference>
<dbReference type="EMBL" id="JACZHT010000006">
    <property type="protein sequence ID" value="MBE1237609.1"/>
    <property type="molecule type" value="Genomic_DNA"/>
</dbReference>
<dbReference type="InterPro" id="IPR002737">
    <property type="entry name" value="MEMO1_fam"/>
</dbReference>
<reference evidence="3" key="1">
    <citation type="submission" date="2020-10" db="EMBL/GenBank/DDBJ databases">
        <title>Genome sequence of the unusual species of purple photosynthetic bacteria, Phaeovibrio sulfidiphilus DSM 23193, type strain.</title>
        <authorList>
            <person name="Kyndt J.A."/>
            <person name="Meyer T.E."/>
        </authorList>
    </citation>
    <scope>NUCLEOTIDE SEQUENCE</scope>
    <source>
        <strain evidence="3">DSM 23193</strain>
    </source>
</reference>